<feature type="domain" description="Methyltransferase small" evidence="6">
    <location>
        <begin position="65"/>
        <end position="169"/>
    </location>
</feature>
<reference evidence="8" key="1">
    <citation type="submission" date="2019-09" db="EMBL/GenBank/DDBJ databases">
        <title>Antimicrobial potential of Antarctic Bacteria.</title>
        <authorList>
            <person name="Benaud N."/>
            <person name="Edwards R.J."/>
            <person name="Ferrari B.C."/>
        </authorList>
    </citation>
    <scope>NUCLEOTIDE SEQUENCE [LARGE SCALE GENOMIC DNA]</scope>
    <source>
        <strain evidence="8">SPB151</strain>
    </source>
</reference>
<dbReference type="KEGG" id="kqi:F1D05_04225"/>
<keyword evidence="2" id="KW-0489">Methyltransferase</keyword>
<dbReference type="InterPro" id="IPR022446">
    <property type="entry name" value="MeTrfrase_put"/>
</dbReference>
<evidence type="ECO:0000256" key="4">
    <source>
        <dbReference type="ARBA" id="ARBA00022691"/>
    </source>
</evidence>
<evidence type="ECO:0000256" key="3">
    <source>
        <dbReference type="ARBA" id="ARBA00022679"/>
    </source>
</evidence>
<evidence type="ECO:0000256" key="5">
    <source>
        <dbReference type="ARBA" id="ARBA00048391"/>
    </source>
</evidence>
<evidence type="ECO:0000259" key="6">
    <source>
        <dbReference type="Pfam" id="PF05175"/>
    </source>
</evidence>
<dbReference type="SUPFAM" id="SSF53335">
    <property type="entry name" value="S-adenosyl-L-methionine-dependent methyltransferases"/>
    <property type="match status" value="1"/>
</dbReference>
<evidence type="ECO:0000313" key="7">
    <source>
        <dbReference type="EMBL" id="QNE17268.1"/>
    </source>
</evidence>
<name>A0A7G6WTF3_9ACTN</name>
<keyword evidence="3" id="KW-0808">Transferase</keyword>
<dbReference type="InterPro" id="IPR004556">
    <property type="entry name" value="HemK-like"/>
</dbReference>
<sequence length="258" mass="27100">MSLLDSDVIVTTLRAAGCVFAEDEAELLISSARDDAELARMVEQRVAGLPIEHVVGWAEFHGLRIEVDPGVFVPRRRTEALAAEAIRLLPTGRAVVLDLCCGSGALGVAVASAGPVELYAADVEPAAVACARRNVGRVGGHVYEGDLFDPLPSALKARVDLLLANVPYVPSDEIRLLPAEARLYEPLVTLDGGSDGLGVLRRVSAEARTWLTPGGHVLVETTEDQSTTAAAILEGDGLAARMITDEDYAATVVIGTAP</sequence>
<keyword evidence="8" id="KW-1185">Reference proteome</keyword>
<protein>
    <recommendedName>
        <fullName evidence="1">peptide chain release factor N(5)-glutamine methyltransferase</fullName>
        <ecNumber evidence="1">2.1.1.297</ecNumber>
    </recommendedName>
</protein>
<dbReference type="Pfam" id="PF05175">
    <property type="entry name" value="MTS"/>
    <property type="match status" value="1"/>
</dbReference>
<dbReference type="AlphaFoldDB" id="A0A7G6WTF3"/>
<dbReference type="EC" id="2.1.1.297" evidence="1"/>
<dbReference type="InterPro" id="IPR007848">
    <property type="entry name" value="Small_mtfrase_dom"/>
</dbReference>
<dbReference type="EMBL" id="CP043661">
    <property type="protein sequence ID" value="QNE17268.1"/>
    <property type="molecule type" value="Genomic_DNA"/>
</dbReference>
<dbReference type="NCBIfam" id="TIGR00536">
    <property type="entry name" value="hemK_fam"/>
    <property type="match status" value="1"/>
</dbReference>
<gene>
    <name evidence="7" type="ORF">F1D05_04225</name>
</gene>
<keyword evidence="4" id="KW-0949">S-adenosyl-L-methionine</keyword>
<accession>A0A7G6WTF3</accession>
<proteinExistence type="predicted"/>
<dbReference type="PANTHER" id="PTHR18895">
    <property type="entry name" value="HEMK METHYLTRANSFERASE"/>
    <property type="match status" value="1"/>
</dbReference>
<dbReference type="InterPro" id="IPR029063">
    <property type="entry name" value="SAM-dependent_MTases_sf"/>
</dbReference>
<evidence type="ECO:0000313" key="8">
    <source>
        <dbReference type="Proteomes" id="UP000515563"/>
    </source>
</evidence>
<dbReference type="PANTHER" id="PTHR18895:SF74">
    <property type="entry name" value="MTRF1L RELEASE FACTOR GLUTAMINE METHYLTRANSFERASE"/>
    <property type="match status" value="1"/>
</dbReference>
<comment type="catalytic activity">
    <reaction evidence="5">
        <text>L-glutaminyl-[peptide chain release factor] + S-adenosyl-L-methionine = N(5)-methyl-L-glutaminyl-[peptide chain release factor] + S-adenosyl-L-homocysteine + H(+)</text>
        <dbReference type="Rhea" id="RHEA:42896"/>
        <dbReference type="Rhea" id="RHEA-COMP:10271"/>
        <dbReference type="Rhea" id="RHEA-COMP:10272"/>
        <dbReference type="ChEBI" id="CHEBI:15378"/>
        <dbReference type="ChEBI" id="CHEBI:30011"/>
        <dbReference type="ChEBI" id="CHEBI:57856"/>
        <dbReference type="ChEBI" id="CHEBI:59789"/>
        <dbReference type="ChEBI" id="CHEBI:61891"/>
        <dbReference type="EC" id="2.1.1.297"/>
    </reaction>
</comment>
<dbReference type="InterPro" id="IPR050320">
    <property type="entry name" value="N5-glutamine_MTase"/>
</dbReference>
<dbReference type="CDD" id="cd02440">
    <property type="entry name" value="AdoMet_MTases"/>
    <property type="match status" value="1"/>
</dbReference>
<dbReference type="GO" id="GO:0102559">
    <property type="term" value="F:peptide chain release factor N(5)-glutamine methyltransferase activity"/>
    <property type="evidence" value="ECO:0007669"/>
    <property type="project" value="UniProtKB-EC"/>
</dbReference>
<evidence type="ECO:0000256" key="2">
    <source>
        <dbReference type="ARBA" id="ARBA00022603"/>
    </source>
</evidence>
<reference evidence="7 8" key="2">
    <citation type="journal article" date="2020" name="Microbiol. Resour. Announc.">
        <title>Antarctic desert soil bacteria exhibit high novel natural product potential, evaluated through long-read genome sequencing and comparative genomics.</title>
        <authorList>
            <person name="Benaud N."/>
            <person name="Edwards R.J."/>
            <person name="Amos T.G."/>
            <person name="D'Agostino P.M."/>
            <person name="Gutierrez-Chavez C."/>
            <person name="Montgomery K."/>
            <person name="Nicetic I."/>
            <person name="Ferrari B.C."/>
        </authorList>
    </citation>
    <scope>NUCLEOTIDE SEQUENCE [LARGE SCALE GENOMIC DNA]</scope>
    <source>
        <strain evidence="7 8">SPB151</strain>
    </source>
</reference>
<dbReference type="GO" id="GO:0032259">
    <property type="term" value="P:methylation"/>
    <property type="evidence" value="ECO:0007669"/>
    <property type="project" value="UniProtKB-KW"/>
</dbReference>
<dbReference type="NCBIfam" id="TIGR03704">
    <property type="entry name" value="PrmC_rel_meth"/>
    <property type="match status" value="1"/>
</dbReference>
<dbReference type="Proteomes" id="UP000515563">
    <property type="component" value="Chromosome"/>
</dbReference>
<organism evidence="7 8">
    <name type="scientific">Kribbella qitaiheensis</name>
    <dbReference type="NCBI Taxonomy" id="1544730"/>
    <lineage>
        <taxon>Bacteria</taxon>
        <taxon>Bacillati</taxon>
        <taxon>Actinomycetota</taxon>
        <taxon>Actinomycetes</taxon>
        <taxon>Propionibacteriales</taxon>
        <taxon>Kribbellaceae</taxon>
        <taxon>Kribbella</taxon>
    </lineage>
</organism>
<evidence type="ECO:0000256" key="1">
    <source>
        <dbReference type="ARBA" id="ARBA00012771"/>
    </source>
</evidence>
<dbReference type="Gene3D" id="3.40.50.150">
    <property type="entry name" value="Vaccinia Virus protein VP39"/>
    <property type="match status" value="1"/>
</dbReference>